<dbReference type="PROSITE" id="PS51186">
    <property type="entry name" value="GNAT"/>
    <property type="match status" value="1"/>
</dbReference>
<evidence type="ECO:0000259" key="7">
    <source>
        <dbReference type="PROSITE" id="PS51184"/>
    </source>
</evidence>
<dbReference type="GO" id="GO:0005634">
    <property type="term" value="C:nucleus"/>
    <property type="evidence" value="ECO:0007669"/>
    <property type="project" value="UniProtKB-SubCell"/>
</dbReference>
<dbReference type="Pfam" id="PF13673">
    <property type="entry name" value="Acetyltransf_10"/>
    <property type="match status" value="1"/>
</dbReference>
<feature type="domain" description="N-acetyltransferase" evidence="8">
    <location>
        <begin position="15"/>
        <end position="156"/>
    </location>
</feature>
<dbReference type="SMART" id="SM00558">
    <property type="entry name" value="JmjC"/>
    <property type="match status" value="1"/>
</dbReference>
<evidence type="ECO:0000256" key="1">
    <source>
        <dbReference type="ARBA" id="ARBA00001954"/>
    </source>
</evidence>
<feature type="non-terminal residue" evidence="9">
    <location>
        <position position="1"/>
    </location>
</feature>
<evidence type="ECO:0000256" key="4">
    <source>
        <dbReference type="ARBA" id="ARBA00023002"/>
    </source>
</evidence>
<dbReference type="AlphaFoldDB" id="A0AAV5WM55"/>
<proteinExistence type="predicted"/>
<dbReference type="GO" id="GO:0046872">
    <property type="term" value="F:metal ion binding"/>
    <property type="evidence" value="ECO:0007669"/>
    <property type="project" value="UniProtKB-KW"/>
</dbReference>
<dbReference type="GO" id="GO:0016747">
    <property type="term" value="F:acyltransferase activity, transferring groups other than amino-acyl groups"/>
    <property type="evidence" value="ECO:0007669"/>
    <property type="project" value="InterPro"/>
</dbReference>
<evidence type="ECO:0000313" key="10">
    <source>
        <dbReference type="Proteomes" id="UP001432322"/>
    </source>
</evidence>
<accession>A0AAV5WM55</accession>
<keyword evidence="3" id="KW-0479">Metal-binding</keyword>
<feature type="domain" description="JmjC" evidence="7">
    <location>
        <begin position="448"/>
        <end position="586"/>
    </location>
</feature>
<keyword evidence="5" id="KW-0408">Iron</keyword>
<dbReference type="SUPFAM" id="SSF55729">
    <property type="entry name" value="Acyl-CoA N-acyltransferases (Nat)"/>
    <property type="match status" value="1"/>
</dbReference>
<reference evidence="9" key="1">
    <citation type="submission" date="2023-10" db="EMBL/GenBank/DDBJ databases">
        <title>Genome assembly of Pristionchus species.</title>
        <authorList>
            <person name="Yoshida K."/>
            <person name="Sommer R.J."/>
        </authorList>
    </citation>
    <scope>NUCLEOTIDE SEQUENCE</scope>
    <source>
        <strain evidence="9">RS5133</strain>
    </source>
</reference>
<comment type="cofactor">
    <cofactor evidence="1">
        <name>Fe(2+)</name>
        <dbReference type="ChEBI" id="CHEBI:29033"/>
    </cofactor>
</comment>
<name>A0AAV5WM55_9BILA</name>
<protein>
    <submittedName>
        <fullName evidence="9">Uncharacterized protein</fullName>
    </submittedName>
</protein>
<dbReference type="GO" id="GO:0051864">
    <property type="term" value="F:histone H3K36 demethylase activity"/>
    <property type="evidence" value="ECO:0007669"/>
    <property type="project" value="TreeGrafter"/>
</dbReference>
<keyword evidence="6" id="KW-0539">Nucleus</keyword>
<dbReference type="PANTHER" id="PTHR12461:SF106">
    <property type="entry name" value="BIFUNCTIONAL PEPTIDASE AND ARGINYL-HYDROXYLASE JMJD5"/>
    <property type="match status" value="1"/>
</dbReference>
<gene>
    <name evidence="9" type="ORF">PFISCL1PPCAC_22972</name>
</gene>
<sequence>DEAVREVAFDATYDPRSTEPQEGEYASYYAVRLRVFCDEQAISIDDEVDGQDAARRHYALFRGSIALAVCRLSIDPPYVKLERVACLKEERGRGLARRLMLEVLRVVDSEFPREVLVAHSQSTVLKFYERIGFVTVSREFLDEVDILHRSIVFPPRRSRIRNLSLLTTSPSKHSEFRGDLYDKEVVETMRRMVGEIESLSFLPLCALVSSAISSVFVTASLHETLAAVALRAQRSGGYAEGYTPFVPAPTMIREVADVDFLKSVAYKMLNTGHYSEVDENWRRFYSLLYLALAMGKRDEPKVYTCLRLLDKALLMGRDVEGVLTELAERLSSGLATEPIDFRQLPLSSLDRARLTVSRPVPVLQHPLDEVQFLEEFLIPGRPVLVRCAVGHWPAIDKWTLHWFLQRHGQRRTPVEIGSKYTDEDWSQKLMTIEEFCKAAVAAERSRPLYLAQHRLLDQIPSLRKDVEIPSLCLAGSSEPQDVELNFWMGLADTLSPLHTDPRDNLFCQVLGAKFVRLISPVHSAAVGAFEEGILTNTSQLDAETLEGVECWDAEVQAGDALFIPAKWWHHVRALTPSISVSCWFDQ</sequence>
<comment type="subcellular location">
    <subcellularLocation>
        <location evidence="2">Nucleus</location>
    </subcellularLocation>
</comment>
<dbReference type="InterPro" id="IPR041667">
    <property type="entry name" value="Cupin_8"/>
</dbReference>
<dbReference type="InterPro" id="IPR003347">
    <property type="entry name" value="JmjC_dom"/>
</dbReference>
<evidence type="ECO:0000256" key="6">
    <source>
        <dbReference type="ARBA" id="ARBA00023242"/>
    </source>
</evidence>
<evidence type="ECO:0000256" key="5">
    <source>
        <dbReference type="ARBA" id="ARBA00023004"/>
    </source>
</evidence>
<dbReference type="InterPro" id="IPR000182">
    <property type="entry name" value="GNAT_dom"/>
</dbReference>
<dbReference type="EMBL" id="BTSY01000006">
    <property type="protein sequence ID" value="GMT31675.1"/>
    <property type="molecule type" value="Genomic_DNA"/>
</dbReference>
<dbReference type="Gene3D" id="3.40.630.30">
    <property type="match status" value="1"/>
</dbReference>
<dbReference type="PROSITE" id="PS51184">
    <property type="entry name" value="JMJC"/>
    <property type="match status" value="1"/>
</dbReference>
<evidence type="ECO:0000259" key="8">
    <source>
        <dbReference type="PROSITE" id="PS51186"/>
    </source>
</evidence>
<dbReference type="PANTHER" id="PTHR12461">
    <property type="entry name" value="HYPOXIA-INDUCIBLE FACTOR 1 ALPHA INHIBITOR-RELATED"/>
    <property type="match status" value="1"/>
</dbReference>
<dbReference type="Pfam" id="PF13621">
    <property type="entry name" value="Cupin_8"/>
    <property type="match status" value="1"/>
</dbReference>
<dbReference type="Gene3D" id="2.60.120.650">
    <property type="entry name" value="Cupin"/>
    <property type="match status" value="1"/>
</dbReference>
<evidence type="ECO:0000256" key="3">
    <source>
        <dbReference type="ARBA" id="ARBA00022723"/>
    </source>
</evidence>
<evidence type="ECO:0000313" key="9">
    <source>
        <dbReference type="EMBL" id="GMT31675.1"/>
    </source>
</evidence>
<comment type="caution">
    <text evidence="9">The sequence shown here is derived from an EMBL/GenBank/DDBJ whole genome shotgun (WGS) entry which is preliminary data.</text>
</comment>
<dbReference type="SUPFAM" id="SSF51197">
    <property type="entry name" value="Clavaminate synthase-like"/>
    <property type="match status" value="1"/>
</dbReference>
<organism evidence="9 10">
    <name type="scientific">Pristionchus fissidentatus</name>
    <dbReference type="NCBI Taxonomy" id="1538716"/>
    <lineage>
        <taxon>Eukaryota</taxon>
        <taxon>Metazoa</taxon>
        <taxon>Ecdysozoa</taxon>
        <taxon>Nematoda</taxon>
        <taxon>Chromadorea</taxon>
        <taxon>Rhabditida</taxon>
        <taxon>Rhabditina</taxon>
        <taxon>Diplogasteromorpha</taxon>
        <taxon>Diplogasteroidea</taxon>
        <taxon>Neodiplogasteridae</taxon>
        <taxon>Pristionchus</taxon>
    </lineage>
</organism>
<evidence type="ECO:0000256" key="2">
    <source>
        <dbReference type="ARBA" id="ARBA00004123"/>
    </source>
</evidence>
<keyword evidence="10" id="KW-1185">Reference proteome</keyword>
<dbReference type="Proteomes" id="UP001432322">
    <property type="component" value="Unassembled WGS sequence"/>
</dbReference>
<keyword evidence="4" id="KW-0560">Oxidoreductase</keyword>
<dbReference type="InterPro" id="IPR016181">
    <property type="entry name" value="Acyl_CoA_acyltransferase"/>
</dbReference>